<dbReference type="FunFam" id="3.30.70.1400:FF:000001">
    <property type="entry name" value="Aminomethyltransferase"/>
    <property type="match status" value="1"/>
</dbReference>
<comment type="catalytic activity">
    <reaction evidence="9 11">
        <text>N(6)-[(R)-S(8)-aminomethyldihydrolipoyl]-L-lysyl-[protein] + (6S)-5,6,7,8-tetrahydrofolate = N(6)-[(R)-dihydrolipoyl]-L-lysyl-[protein] + (6R)-5,10-methylene-5,6,7,8-tetrahydrofolate + NH4(+)</text>
        <dbReference type="Rhea" id="RHEA:16945"/>
        <dbReference type="Rhea" id="RHEA-COMP:10475"/>
        <dbReference type="Rhea" id="RHEA-COMP:10492"/>
        <dbReference type="ChEBI" id="CHEBI:15636"/>
        <dbReference type="ChEBI" id="CHEBI:28938"/>
        <dbReference type="ChEBI" id="CHEBI:57453"/>
        <dbReference type="ChEBI" id="CHEBI:83100"/>
        <dbReference type="ChEBI" id="CHEBI:83143"/>
        <dbReference type="EC" id="2.1.2.10"/>
    </reaction>
</comment>
<evidence type="ECO:0000256" key="5">
    <source>
        <dbReference type="ARBA" id="ARBA00022576"/>
    </source>
</evidence>
<reference evidence="14 15" key="1">
    <citation type="journal article" date="2024" name="bioRxiv">
        <title>A reference genome for Trichogramma kaykai: A tiny desert-dwelling parasitoid wasp with competing sex-ratio distorters.</title>
        <authorList>
            <person name="Culotta J."/>
            <person name="Lindsey A.R."/>
        </authorList>
    </citation>
    <scope>NUCLEOTIDE SEQUENCE [LARGE SCALE GENOMIC DNA]</scope>
    <source>
        <strain evidence="14 15">KSX58</strain>
    </source>
</reference>
<name>A0ABD2XQT0_9HYME</name>
<evidence type="ECO:0000313" key="14">
    <source>
        <dbReference type="EMBL" id="KAL3407194.1"/>
    </source>
</evidence>
<evidence type="ECO:0000256" key="2">
    <source>
        <dbReference type="ARBA" id="ARBA00004173"/>
    </source>
</evidence>
<dbReference type="PIRSF" id="PIRSF006487">
    <property type="entry name" value="GcvT"/>
    <property type="match status" value="1"/>
</dbReference>
<dbReference type="InterPro" id="IPR013977">
    <property type="entry name" value="GcvT_C"/>
</dbReference>
<protein>
    <recommendedName>
        <fullName evidence="11">Aminomethyltransferase</fullName>
        <ecNumber evidence="11">2.1.2.10</ecNumber>
    </recommendedName>
    <alternativeName>
        <fullName evidence="11">Glycine cleavage system T protein</fullName>
    </alternativeName>
</protein>
<organism evidence="14 15">
    <name type="scientific">Trichogramma kaykai</name>
    <dbReference type="NCBI Taxonomy" id="54128"/>
    <lineage>
        <taxon>Eukaryota</taxon>
        <taxon>Metazoa</taxon>
        <taxon>Ecdysozoa</taxon>
        <taxon>Arthropoda</taxon>
        <taxon>Hexapoda</taxon>
        <taxon>Insecta</taxon>
        <taxon>Pterygota</taxon>
        <taxon>Neoptera</taxon>
        <taxon>Endopterygota</taxon>
        <taxon>Hymenoptera</taxon>
        <taxon>Apocrita</taxon>
        <taxon>Proctotrupomorpha</taxon>
        <taxon>Chalcidoidea</taxon>
        <taxon>Trichogrammatidae</taxon>
        <taxon>Trichogramma</taxon>
    </lineage>
</organism>
<dbReference type="Pfam" id="PF08669">
    <property type="entry name" value="GCV_T_C"/>
    <property type="match status" value="1"/>
</dbReference>
<evidence type="ECO:0000313" key="15">
    <source>
        <dbReference type="Proteomes" id="UP001627154"/>
    </source>
</evidence>
<dbReference type="PANTHER" id="PTHR43757:SF16">
    <property type="entry name" value="AMINOMETHYLTRANSFERASE, MITOCHONDRIAL"/>
    <property type="match status" value="1"/>
</dbReference>
<evidence type="ECO:0000256" key="1">
    <source>
        <dbReference type="ARBA" id="ARBA00003631"/>
    </source>
</evidence>
<dbReference type="InterPro" id="IPR028896">
    <property type="entry name" value="GcvT/YgfZ/DmdA"/>
</dbReference>
<dbReference type="GO" id="GO:0005739">
    <property type="term" value="C:mitochondrion"/>
    <property type="evidence" value="ECO:0007669"/>
    <property type="project" value="UniProtKB-SubCell"/>
</dbReference>
<comment type="subcellular location">
    <subcellularLocation>
        <location evidence="2 11">Mitochondrion</location>
    </subcellularLocation>
</comment>
<keyword evidence="15" id="KW-1185">Reference proteome</keyword>
<comment type="subunit">
    <text evidence="4 11">The glycine cleavage system is composed of four proteins: P, T, L and H.</text>
</comment>
<feature type="domain" description="Aminomethyltransferase C-terminal" evidence="13">
    <location>
        <begin position="316"/>
        <end position="395"/>
    </location>
</feature>
<keyword evidence="6 11" id="KW-0808">Transferase</keyword>
<evidence type="ECO:0000256" key="6">
    <source>
        <dbReference type="ARBA" id="ARBA00022679"/>
    </source>
</evidence>
<dbReference type="Gene3D" id="3.30.70.1400">
    <property type="entry name" value="Aminomethyltransferase beta-barrel domains"/>
    <property type="match status" value="1"/>
</dbReference>
<dbReference type="InterPro" id="IPR027266">
    <property type="entry name" value="TrmE/GcvT-like"/>
</dbReference>
<keyword evidence="7 11" id="KW-0809">Transit peptide</keyword>
<evidence type="ECO:0000256" key="8">
    <source>
        <dbReference type="ARBA" id="ARBA00023128"/>
    </source>
</evidence>
<dbReference type="EMBL" id="JBJJXI010000014">
    <property type="protein sequence ID" value="KAL3407194.1"/>
    <property type="molecule type" value="Genomic_DNA"/>
</dbReference>
<dbReference type="GO" id="GO:0008483">
    <property type="term" value="F:transaminase activity"/>
    <property type="evidence" value="ECO:0007669"/>
    <property type="project" value="UniProtKB-KW"/>
</dbReference>
<evidence type="ECO:0000256" key="4">
    <source>
        <dbReference type="ARBA" id="ARBA00011690"/>
    </source>
</evidence>
<comment type="caution">
    <text evidence="14">The sequence shown here is derived from an EMBL/GenBank/DDBJ whole genome shotgun (WGS) entry which is preliminary data.</text>
</comment>
<dbReference type="InterPro" id="IPR006222">
    <property type="entry name" value="GCVT_N"/>
</dbReference>
<dbReference type="Gene3D" id="3.30.1360.120">
    <property type="entry name" value="Probable tRNA modification gtpase trme, domain 1"/>
    <property type="match status" value="1"/>
</dbReference>
<dbReference type="EC" id="2.1.2.10" evidence="11"/>
<evidence type="ECO:0000256" key="7">
    <source>
        <dbReference type="ARBA" id="ARBA00022946"/>
    </source>
</evidence>
<keyword evidence="8 11" id="KW-0496">Mitochondrion</keyword>
<evidence type="ECO:0000256" key="3">
    <source>
        <dbReference type="ARBA" id="ARBA00008609"/>
    </source>
</evidence>
<comment type="function">
    <text evidence="1 11">The glycine cleavage system catalyzes the degradation of glycine.</text>
</comment>
<gene>
    <name evidence="14" type="ORF">TKK_000664</name>
</gene>
<sequence length="402" mass="44188">MNSPASMAFRRLRNFERIQTRHFTSKKEARKTCLYDLHVENNGKIVDFAGWLLPVQYRDSIAASHQHTRSQASIFDVGHMMQTHVYGKDSGEFLESLTTIDLKALPEGGAGLTVFTNDKGGIKDDLIITKDKDDRYFVVSNAGRRGEDTETLLTKLKSMTEKGKDVKVDFLDPLEQGLIALQGPSASAALQDLVKIDLSKLMFMNSVQAKIDEVDVRISRCGYTGEDGFEISIPGKSAKKLTEIIMEKKNVKLAGLGARDSLRLEAGLCLYGHDIDEDTTPVEATLLWLVAKRRRAEANFPGAQRILEQIKNGAPRKRIGLTLANGPPARENAIIRTEGGEEVGRVTSGGPSPSLGKPIAMGYVPTNLAKAGTNILVEIRGKTYKASVTKMPFIKSNYYTGK</sequence>
<dbReference type="Proteomes" id="UP001627154">
    <property type="component" value="Unassembled WGS sequence"/>
</dbReference>
<dbReference type="FunFam" id="2.40.30.110:FF:000002">
    <property type="entry name" value="Aminomethyltransferase"/>
    <property type="match status" value="1"/>
</dbReference>
<evidence type="ECO:0000256" key="10">
    <source>
        <dbReference type="PIRSR" id="PIRSR006487-1"/>
    </source>
</evidence>
<dbReference type="Gene3D" id="4.10.1250.10">
    <property type="entry name" value="Aminomethyltransferase fragment"/>
    <property type="match status" value="1"/>
</dbReference>
<keyword evidence="5 11" id="KW-0032">Aminotransferase</keyword>
<comment type="similarity">
    <text evidence="3 11">Belongs to the GcvT family.</text>
</comment>
<proteinExistence type="inferred from homology"/>
<feature type="binding site" evidence="10">
    <location>
        <position position="230"/>
    </location>
    <ligand>
        <name>substrate</name>
    </ligand>
</feature>
<evidence type="ECO:0000256" key="11">
    <source>
        <dbReference type="RuleBase" id="RU003981"/>
    </source>
</evidence>
<dbReference type="SUPFAM" id="SSF101790">
    <property type="entry name" value="Aminomethyltransferase beta-barrel domain"/>
    <property type="match status" value="1"/>
</dbReference>
<dbReference type="AlphaFoldDB" id="A0ABD2XQT0"/>
<dbReference type="Gene3D" id="2.40.30.110">
    <property type="entry name" value="Aminomethyltransferase beta-barrel domains"/>
    <property type="match status" value="1"/>
</dbReference>
<accession>A0ABD2XQT0</accession>
<dbReference type="Pfam" id="PF01571">
    <property type="entry name" value="GCV_T"/>
    <property type="match status" value="1"/>
</dbReference>
<dbReference type="FunFam" id="4.10.1250.10:FF:000002">
    <property type="entry name" value="Aminomethyltransferase"/>
    <property type="match status" value="1"/>
</dbReference>
<evidence type="ECO:0000256" key="9">
    <source>
        <dbReference type="ARBA" id="ARBA00047665"/>
    </source>
</evidence>
<dbReference type="GO" id="GO:0004047">
    <property type="term" value="F:aminomethyltransferase activity"/>
    <property type="evidence" value="ECO:0007669"/>
    <property type="project" value="UniProtKB-EC"/>
</dbReference>
<dbReference type="NCBIfam" id="TIGR00528">
    <property type="entry name" value="gcvT"/>
    <property type="match status" value="1"/>
</dbReference>
<feature type="domain" description="GCVT N-terminal" evidence="12">
    <location>
        <begin position="34"/>
        <end position="292"/>
    </location>
</feature>
<dbReference type="PANTHER" id="PTHR43757">
    <property type="entry name" value="AMINOMETHYLTRANSFERASE"/>
    <property type="match status" value="1"/>
</dbReference>
<dbReference type="SUPFAM" id="SSF103025">
    <property type="entry name" value="Folate-binding domain"/>
    <property type="match status" value="1"/>
</dbReference>
<dbReference type="NCBIfam" id="NF001567">
    <property type="entry name" value="PRK00389.1"/>
    <property type="match status" value="1"/>
</dbReference>
<evidence type="ECO:0000259" key="12">
    <source>
        <dbReference type="Pfam" id="PF01571"/>
    </source>
</evidence>
<evidence type="ECO:0000259" key="13">
    <source>
        <dbReference type="Pfam" id="PF08669"/>
    </source>
</evidence>
<dbReference type="InterPro" id="IPR029043">
    <property type="entry name" value="GcvT/YgfZ_C"/>
</dbReference>
<dbReference type="InterPro" id="IPR006223">
    <property type="entry name" value="GcvT"/>
</dbReference>